<dbReference type="STRING" id="355243.SAMN03080615_01289"/>
<evidence type="ECO:0000313" key="2">
    <source>
        <dbReference type="Proteomes" id="UP000198749"/>
    </source>
</evidence>
<dbReference type="AlphaFoldDB" id="A0A1H9FJ76"/>
<protein>
    <recommendedName>
        <fullName evidence="3">PasA protein</fullName>
    </recommendedName>
</protein>
<organism evidence="1 2">
    <name type="scientific">Amphritea atlantica</name>
    <dbReference type="NCBI Taxonomy" id="355243"/>
    <lineage>
        <taxon>Bacteria</taxon>
        <taxon>Pseudomonadati</taxon>
        <taxon>Pseudomonadota</taxon>
        <taxon>Gammaproteobacteria</taxon>
        <taxon>Oceanospirillales</taxon>
        <taxon>Oceanospirillaceae</taxon>
        <taxon>Amphritea</taxon>
    </lineage>
</organism>
<dbReference type="InterPro" id="IPR046493">
    <property type="entry name" value="DUF6586"/>
</dbReference>
<accession>A0A1H9FJ76</accession>
<gene>
    <name evidence="1" type="ORF">SAMN03080615_01289</name>
</gene>
<name>A0A1H9FJ76_9GAMM</name>
<dbReference type="OrthoDB" id="6121078at2"/>
<proteinExistence type="predicted"/>
<dbReference type="RefSeq" id="WP_091355558.1">
    <property type="nucleotide sequence ID" value="NZ_AP025284.1"/>
</dbReference>
<dbReference type="Pfam" id="PF20227">
    <property type="entry name" value="DUF6586"/>
    <property type="match status" value="1"/>
</dbReference>
<dbReference type="EMBL" id="FOGB01000003">
    <property type="protein sequence ID" value="SEQ37937.1"/>
    <property type="molecule type" value="Genomic_DNA"/>
</dbReference>
<evidence type="ECO:0000313" key="1">
    <source>
        <dbReference type="EMBL" id="SEQ37937.1"/>
    </source>
</evidence>
<reference evidence="2" key="1">
    <citation type="submission" date="2016-10" db="EMBL/GenBank/DDBJ databases">
        <authorList>
            <person name="Varghese N."/>
            <person name="Submissions S."/>
        </authorList>
    </citation>
    <scope>NUCLEOTIDE SEQUENCE [LARGE SCALE GENOMIC DNA]</scope>
    <source>
        <strain evidence="2">DSM 18887</strain>
    </source>
</reference>
<dbReference type="Proteomes" id="UP000198749">
    <property type="component" value="Unassembled WGS sequence"/>
</dbReference>
<evidence type="ECO:0008006" key="3">
    <source>
        <dbReference type="Google" id="ProtNLM"/>
    </source>
</evidence>
<sequence length="174" mass="20207">MSGVYLTRTNQKLNFTRIHLDALKVAQESTGWSKHALIDSYNESVLFHMVSAYSSLLREIAEQYRFDANRITKLSQLTEQMEAQGLEAPEVAELQQLHDDTNSWLHHLLAAYKACWRAEEHNQSAGQAESVSEIHVMQINPDHAEDADILREYQSWFNQFKMLVERLRAGMQEW</sequence>
<keyword evidence="2" id="KW-1185">Reference proteome</keyword>